<feature type="region of interest" description="Disordered" evidence="1">
    <location>
        <begin position="243"/>
        <end position="310"/>
    </location>
</feature>
<dbReference type="AlphaFoldDB" id="A0AAD7DV37"/>
<proteinExistence type="predicted"/>
<evidence type="ECO:0000256" key="1">
    <source>
        <dbReference type="SAM" id="MobiDB-lite"/>
    </source>
</evidence>
<sequence>MPGCQLTSRFFKASLRRCTTTARFIPSPLDDVEHVPGGFRPILVGDAFAPGRTKTQQQDFNVLDTQSLALPVAPASLCTLGSKSPPPSPAPPVSSTHDQPPPYQRTSVERGRTHTYPHAHGDENKNAAAGGIKVCNPHRSSLIHQPALRTRSSKDPKVRAGPSCIAVRVRTAPANPPRSEIAAKGFGVRGRHAPARLLQRPELRILVQGKSAPSASVLAALANSIQLSQQQHGRPAGARLGALNEERGRARTRASRSTWRSPSRSRRCMPSLRPMPALIRQPAPGASNRQCAIAPSRPRARADSTPRAGQRSARCISDSTHAHVAHHPFAAAPRTARTRGRILNARARPHVFAARTRQRTRGSRRANASRPSRILLLCVQASRGPPTGGASFVHGRKRATWRVTQSKHAAIPRRIESNDAYPWWNASRTNTAHISALAGAN</sequence>
<feature type="compositionally biased region" description="Low complexity" evidence="1">
    <location>
        <begin position="255"/>
        <end position="276"/>
    </location>
</feature>
<feature type="region of interest" description="Disordered" evidence="1">
    <location>
        <begin position="79"/>
        <end position="161"/>
    </location>
</feature>
<accession>A0AAD7DV37</accession>
<gene>
    <name evidence="2" type="ORF">B0H17DRAFT_1195834</name>
</gene>
<keyword evidence="3" id="KW-1185">Reference proteome</keyword>
<reference evidence="2" key="1">
    <citation type="submission" date="2023-03" db="EMBL/GenBank/DDBJ databases">
        <title>Massive genome expansion in bonnet fungi (Mycena s.s.) driven by repeated elements and novel gene families across ecological guilds.</title>
        <authorList>
            <consortium name="Lawrence Berkeley National Laboratory"/>
            <person name="Harder C.B."/>
            <person name="Miyauchi S."/>
            <person name="Viragh M."/>
            <person name="Kuo A."/>
            <person name="Thoen E."/>
            <person name="Andreopoulos B."/>
            <person name="Lu D."/>
            <person name="Skrede I."/>
            <person name="Drula E."/>
            <person name="Henrissat B."/>
            <person name="Morin E."/>
            <person name="Kohler A."/>
            <person name="Barry K."/>
            <person name="LaButti K."/>
            <person name="Morin E."/>
            <person name="Salamov A."/>
            <person name="Lipzen A."/>
            <person name="Mereny Z."/>
            <person name="Hegedus B."/>
            <person name="Baldrian P."/>
            <person name="Stursova M."/>
            <person name="Weitz H."/>
            <person name="Taylor A."/>
            <person name="Grigoriev I.V."/>
            <person name="Nagy L.G."/>
            <person name="Martin F."/>
            <person name="Kauserud H."/>
        </authorList>
    </citation>
    <scope>NUCLEOTIDE SEQUENCE</scope>
    <source>
        <strain evidence="2">CBHHK067</strain>
    </source>
</reference>
<dbReference type="Proteomes" id="UP001221757">
    <property type="component" value="Unassembled WGS sequence"/>
</dbReference>
<evidence type="ECO:0000313" key="2">
    <source>
        <dbReference type="EMBL" id="KAJ7700439.1"/>
    </source>
</evidence>
<protein>
    <submittedName>
        <fullName evidence="2">Uncharacterized protein</fullName>
    </submittedName>
</protein>
<organism evidence="2 3">
    <name type="scientific">Mycena rosella</name>
    <name type="common">Pink bonnet</name>
    <name type="synonym">Agaricus rosellus</name>
    <dbReference type="NCBI Taxonomy" id="1033263"/>
    <lineage>
        <taxon>Eukaryota</taxon>
        <taxon>Fungi</taxon>
        <taxon>Dikarya</taxon>
        <taxon>Basidiomycota</taxon>
        <taxon>Agaricomycotina</taxon>
        <taxon>Agaricomycetes</taxon>
        <taxon>Agaricomycetidae</taxon>
        <taxon>Agaricales</taxon>
        <taxon>Marasmiineae</taxon>
        <taxon>Mycenaceae</taxon>
        <taxon>Mycena</taxon>
    </lineage>
</organism>
<dbReference type="EMBL" id="JARKIE010000020">
    <property type="protein sequence ID" value="KAJ7700439.1"/>
    <property type="molecule type" value="Genomic_DNA"/>
</dbReference>
<comment type="caution">
    <text evidence="2">The sequence shown here is derived from an EMBL/GenBank/DDBJ whole genome shotgun (WGS) entry which is preliminary data.</text>
</comment>
<name>A0AAD7DV37_MYCRO</name>
<evidence type="ECO:0000313" key="3">
    <source>
        <dbReference type="Proteomes" id="UP001221757"/>
    </source>
</evidence>